<feature type="compositionally biased region" description="Basic and acidic residues" evidence="1">
    <location>
        <begin position="66"/>
        <end position="76"/>
    </location>
</feature>
<evidence type="ECO:0000313" key="2">
    <source>
        <dbReference type="EMBL" id="KAK9162972.1"/>
    </source>
</evidence>
<feature type="region of interest" description="Disordered" evidence="1">
    <location>
        <begin position="1"/>
        <end position="49"/>
    </location>
</feature>
<feature type="compositionally biased region" description="Basic and acidic residues" evidence="1">
    <location>
        <begin position="35"/>
        <end position="46"/>
    </location>
</feature>
<reference evidence="2 3" key="1">
    <citation type="submission" date="2024-01" db="EMBL/GenBank/DDBJ databases">
        <title>Genome assemblies of Stephania.</title>
        <authorList>
            <person name="Yang L."/>
        </authorList>
    </citation>
    <scope>NUCLEOTIDE SEQUENCE [LARGE SCALE GENOMIC DNA]</scope>
    <source>
        <strain evidence="2">YNDBR</strain>
        <tissue evidence="2">Leaf</tissue>
    </source>
</reference>
<name>A0AAP0L1Y1_9MAGN</name>
<accession>A0AAP0L1Y1</accession>
<protein>
    <submittedName>
        <fullName evidence="2">Uncharacterized protein</fullName>
    </submittedName>
</protein>
<dbReference type="AlphaFoldDB" id="A0AAP0L1Y1"/>
<comment type="caution">
    <text evidence="2">The sequence shown here is derived from an EMBL/GenBank/DDBJ whole genome shotgun (WGS) entry which is preliminary data.</text>
</comment>
<evidence type="ECO:0000256" key="1">
    <source>
        <dbReference type="SAM" id="MobiDB-lite"/>
    </source>
</evidence>
<evidence type="ECO:0000313" key="3">
    <source>
        <dbReference type="Proteomes" id="UP001420932"/>
    </source>
</evidence>
<keyword evidence="3" id="KW-1185">Reference proteome</keyword>
<sequence length="186" mass="19681">MSAPKLFLEGTPTAKINDHRRRQETDSDVAGSEQRNCRTADIRVDGVSDGAATEAEQLRWCVAARREQRGSGKETLGRSAAAPLPREAAGSPPGPPCTSFDEDPRELPDTAEEVVQLRHEGRVHGEVVARRRARRGSSASGLVVLAAAYGAAVAAGEARAGVVRCEIWCWAAGRRGELAGMADPAG</sequence>
<proteinExistence type="predicted"/>
<dbReference type="EMBL" id="JBBNAF010000002">
    <property type="protein sequence ID" value="KAK9162972.1"/>
    <property type="molecule type" value="Genomic_DNA"/>
</dbReference>
<feature type="region of interest" description="Disordered" evidence="1">
    <location>
        <begin position="66"/>
        <end position="105"/>
    </location>
</feature>
<gene>
    <name evidence="2" type="ORF">Syun_003874</name>
</gene>
<organism evidence="2 3">
    <name type="scientific">Stephania yunnanensis</name>
    <dbReference type="NCBI Taxonomy" id="152371"/>
    <lineage>
        <taxon>Eukaryota</taxon>
        <taxon>Viridiplantae</taxon>
        <taxon>Streptophyta</taxon>
        <taxon>Embryophyta</taxon>
        <taxon>Tracheophyta</taxon>
        <taxon>Spermatophyta</taxon>
        <taxon>Magnoliopsida</taxon>
        <taxon>Ranunculales</taxon>
        <taxon>Menispermaceae</taxon>
        <taxon>Menispermoideae</taxon>
        <taxon>Cissampelideae</taxon>
        <taxon>Stephania</taxon>
    </lineage>
</organism>
<dbReference type="Proteomes" id="UP001420932">
    <property type="component" value="Unassembled WGS sequence"/>
</dbReference>